<evidence type="ECO:0000256" key="1">
    <source>
        <dbReference type="SAM" id="MobiDB-lite"/>
    </source>
</evidence>
<proteinExistence type="predicted"/>
<gene>
    <name evidence="2" type="ORF">TeGR_g5822</name>
</gene>
<sequence length="431" mass="47109">MGSGASSEHPYADEAAALADGKTQDEIDAYKAKLTSEDPAAYLGWRKAAVAEAPAPPSEEPIDADALAKESSEMMASVVKALKEDPVFLGEGPPVPALLHPDSDWSGFAHWLLARVQAANALGGPRMRVCWSGTMESLGRIPRWPQDQEHILDLEALCKEWAGKQNEKGKVDGRAMCISLFSHRWERPSMDPKEAHPDTVDGAKAKALGKYGHNGTCPIFHPNHIFDYFMWIDFAGIDQDNRRDMVLGISKLPAYISCCIEMIFYYTPQYESRAWTRVERCIAYTYVQSPLFVFIDGGYASTEKALDIDDLVAKDPSCFMKEPKTGGLLMSVTNPNGDDANITDVRDRVIIQQLLDVIQSATPLCPAMKMAMGAAAAAGEGGTEASAFLKFKPDGETWMPVDTEHWKVDSEKNAAILAARQATTGMDDGKA</sequence>
<accession>A0ABQ6MMQ0</accession>
<keyword evidence="3" id="KW-1185">Reference proteome</keyword>
<reference evidence="2 3" key="1">
    <citation type="journal article" date="2023" name="Commun. Biol.">
        <title>Genome analysis of Parmales, the sister group of diatoms, reveals the evolutionary specialization of diatoms from phago-mixotrophs to photoautotrophs.</title>
        <authorList>
            <person name="Ban H."/>
            <person name="Sato S."/>
            <person name="Yoshikawa S."/>
            <person name="Yamada K."/>
            <person name="Nakamura Y."/>
            <person name="Ichinomiya M."/>
            <person name="Sato N."/>
            <person name="Blanc-Mathieu R."/>
            <person name="Endo H."/>
            <person name="Kuwata A."/>
            <person name="Ogata H."/>
        </authorList>
    </citation>
    <scope>NUCLEOTIDE SEQUENCE [LARGE SCALE GENOMIC DNA]</scope>
</reference>
<dbReference type="Proteomes" id="UP001165060">
    <property type="component" value="Unassembled WGS sequence"/>
</dbReference>
<name>A0ABQ6MMQ0_9STRA</name>
<organism evidence="2 3">
    <name type="scientific">Tetraparma gracilis</name>
    <dbReference type="NCBI Taxonomy" id="2962635"/>
    <lineage>
        <taxon>Eukaryota</taxon>
        <taxon>Sar</taxon>
        <taxon>Stramenopiles</taxon>
        <taxon>Ochrophyta</taxon>
        <taxon>Bolidophyceae</taxon>
        <taxon>Parmales</taxon>
        <taxon>Triparmaceae</taxon>
        <taxon>Tetraparma</taxon>
    </lineage>
</organism>
<feature type="region of interest" description="Disordered" evidence="1">
    <location>
        <begin position="1"/>
        <end position="22"/>
    </location>
</feature>
<evidence type="ECO:0000313" key="2">
    <source>
        <dbReference type="EMBL" id="GMI29384.1"/>
    </source>
</evidence>
<evidence type="ECO:0000313" key="3">
    <source>
        <dbReference type="Proteomes" id="UP001165060"/>
    </source>
</evidence>
<protein>
    <submittedName>
        <fullName evidence="2">Uncharacterized protein</fullName>
    </submittedName>
</protein>
<dbReference type="EMBL" id="BRYB01005817">
    <property type="protein sequence ID" value="GMI29384.1"/>
    <property type="molecule type" value="Genomic_DNA"/>
</dbReference>
<comment type="caution">
    <text evidence="2">The sequence shown here is derived from an EMBL/GenBank/DDBJ whole genome shotgun (WGS) entry which is preliminary data.</text>
</comment>